<organism evidence="3 4">
    <name type="scientific">Steccherinum ochraceum</name>
    <dbReference type="NCBI Taxonomy" id="92696"/>
    <lineage>
        <taxon>Eukaryota</taxon>
        <taxon>Fungi</taxon>
        <taxon>Dikarya</taxon>
        <taxon>Basidiomycota</taxon>
        <taxon>Agaricomycotina</taxon>
        <taxon>Agaricomycetes</taxon>
        <taxon>Polyporales</taxon>
        <taxon>Steccherinaceae</taxon>
        <taxon>Steccherinum</taxon>
    </lineage>
</organism>
<feature type="region of interest" description="Disordered" evidence="2">
    <location>
        <begin position="236"/>
        <end position="337"/>
    </location>
</feature>
<dbReference type="Proteomes" id="UP000292702">
    <property type="component" value="Unassembled WGS sequence"/>
</dbReference>
<dbReference type="STRING" id="92696.A0A4R0RJL9"/>
<dbReference type="InterPro" id="IPR019152">
    <property type="entry name" value="DUF2046"/>
</dbReference>
<evidence type="ECO:0000256" key="1">
    <source>
        <dbReference type="SAM" id="Coils"/>
    </source>
</evidence>
<evidence type="ECO:0000313" key="3">
    <source>
        <dbReference type="EMBL" id="TCD68840.1"/>
    </source>
</evidence>
<sequence>MSLSPPLRRLSSTNSSSKESLINAYEAEEERIINILSRKLEKLREEKIELENALEAESEAHVNRLSREISALRLAQQQTVNGNGSTPGSPEDTRGSLLTNSNSNPLHPNTEALLDALRRENDALRNRVVDTERDYIRVTRLNEVYREELIEHRRRVSISRYCCLGTTSTFLFTFADVVVKLGLPVDNLIGLVPSATDPYSQPLHLRSDSHSSSASSSPSLIPVNAQHSQPVTIVSARVPIPRPPSQIRRPHPNMNAPPSASTTPPSSASASLSSPSPFSPTNGTGISATTTFTTPPSSESPRVVPFAGTVNPHELTYPSVPPPSLSSSFGEPLSPLDGLRTHAASSVAPVQLPISIPRPIPRRHNRNSEDLDLSVSPSDSFGYGRMLSSSPLSPRASFNLARKASYERVSGGQSSADVSPLDGRSRNHSRVGSVERGARVAETGRLVPRNRAPSTTSGPGPSDLKGQTNANGTGAKDEQGPT</sequence>
<dbReference type="AlphaFoldDB" id="A0A4R0RJL9"/>
<keyword evidence="1" id="KW-0175">Coiled coil</keyword>
<accession>A0A4R0RJL9</accession>
<dbReference type="PANTHER" id="PTHR15276:SF0">
    <property type="entry name" value="COILED-COIL DOMAIN-CONTAINING PROTEIN 6"/>
    <property type="match status" value="1"/>
</dbReference>
<proteinExistence type="predicted"/>
<gene>
    <name evidence="3" type="ORF">EIP91_009554</name>
</gene>
<feature type="compositionally biased region" description="Polar residues" evidence="2">
    <location>
        <begin position="452"/>
        <end position="472"/>
    </location>
</feature>
<protein>
    <submittedName>
        <fullName evidence="3">Uncharacterized protein</fullName>
    </submittedName>
</protein>
<name>A0A4R0RJL9_9APHY</name>
<dbReference type="EMBL" id="RWJN01000055">
    <property type="protein sequence ID" value="TCD68840.1"/>
    <property type="molecule type" value="Genomic_DNA"/>
</dbReference>
<feature type="region of interest" description="Disordered" evidence="2">
    <location>
        <begin position="78"/>
        <end position="109"/>
    </location>
</feature>
<evidence type="ECO:0000256" key="2">
    <source>
        <dbReference type="SAM" id="MobiDB-lite"/>
    </source>
</evidence>
<feature type="coiled-coil region" evidence="1">
    <location>
        <begin position="26"/>
        <end position="60"/>
    </location>
</feature>
<feature type="compositionally biased region" description="Polar residues" evidence="2">
    <location>
        <begin position="78"/>
        <end position="88"/>
    </location>
</feature>
<dbReference type="PANTHER" id="PTHR15276">
    <property type="entry name" value="H4 D10S170 PROTEIN-RELATED"/>
    <property type="match status" value="1"/>
</dbReference>
<evidence type="ECO:0000313" key="4">
    <source>
        <dbReference type="Proteomes" id="UP000292702"/>
    </source>
</evidence>
<dbReference type="Pfam" id="PF09755">
    <property type="entry name" value="DUF2046"/>
    <property type="match status" value="1"/>
</dbReference>
<feature type="region of interest" description="Disordered" evidence="2">
    <location>
        <begin position="355"/>
        <end position="379"/>
    </location>
</feature>
<feature type="compositionally biased region" description="Low complexity" evidence="2">
    <location>
        <begin position="210"/>
        <end position="219"/>
    </location>
</feature>
<dbReference type="OrthoDB" id="78858at2759"/>
<feature type="region of interest" description="Disordered" evidence="2">
    <location>
        <begin position="202"/>
        <end position="222"/>
    </location>
</feature>
<feature type="compositionally biased region" description="Low complexity" evidence="2">
    <location>
        <begin position="256"/>
        <end position="301"/>
    </location>
</feature>
<feature type="region of interest" description="Disordered" evidence="2">
    <location>
        <begin position="406"/>
        <end position="482"/>
    </location>
</feature>
<keyword evidence="4" id="KW-1185">Reference proteome</keyword>
<comment type="caution">
    <text evidence="3">The sequence shown here is derived from an EMBL/GenBank/DDBJ whole genome shotgun (WGS) entry which is preliminary data.</text>
</comment>
<reference evidence="3 4" key="1">
    <citation type="submission" date="2018-11" db="EMBL/GenBank/DDBJ databases">
        <title>Genome assembly of Steccherinum ochraceum LE-BIN_3174, the white-rot fungus of the Steccherinaceae family (The Residual Polyporoid clade, Polyporales, Basidiomycota).</title>
        <authorList>
            <person name="Fedorova T.V."/>
            <person name="Glazunova O.A."/>
            <person name="Landesman E.O."/>
            <person name="Moiseenko K.V."/>
            <person name="Psurtseva N.V."/>
            <person name="Savinova O.S."/>
            <person name="Shakhova N.V."/>
            <person name="Tyazhelova T.V."/>
            <person name="Vasina D.V."/>
        </authorList>
    </citation>
    <scope>NUCLEOTIDE SEQUENCE [LARGE SCALE GENOMIC DNA]</scope>
    <source>
        <strain evidence="3 4">LE-BIN_3174</strain>
    </source>
</reference>
<feature type="compositionally biased region" description="Polar residues" evidence="2">
    <location>
        <begin position="96"/>
        <end position="107"/>
    </location>
</feature>